<feature type="non-terminal residue" evidence="1">
    <location>
        <position position="1"/>
    </location>
</feature>
<reference evidence="1" key="1">
    <citation type="submission" date="2014-12" db="EMBL/GenBank/DDBJ databases">
        <title>Insight into the proteome of Arion vulgaris.</title>
        <authorList>
            <person name="Aradska J."/>
            <person name="Bulat T."/>
            <person name="Smidak R."/>
            <person name="Sarate P."/>
            <person name="Gangsoo J."/>
            <person name="Sialana F."/>
            <person name="Bilban M."/>
            <person name="Lubec G."/>
        </authorList>
    </citation>
    <scope>NUCLEOTIDE SEQUENCE</scope>
    <source>
        <tissue evidence="1">Skin</tissue>
    </source>
</reference>
<accession>A0A0B6YF84</accession>
<organism evidence="1">
    <name type="scientific">Arion vulgaris</name>
    <dbReference type="NCBI Taxonomy" id="1028688"/>
    <lineage>
        <taxon>Eukaryota</taxon>
        <taxon>Metazoa</taxon>
        <taxon>Spiralia</taxon>
        <taxon>Lophotrochozoa</taxon>
        <taxon>Mollusca</taxon>
        <taxon>Gastropoda</taxon>
        <taxon>Heterobranchia</taxon>
        <taxon>Euthyneura</taxon>
        <taxon>Panpulmonata</taxon>
        <taxon>Eupulmonata</taxon>
        <taxon>Stylommatophora</taxon>
        <taxon>Helicina</taxon>
        <taxon>Arionoidea</taxon>
        <taxon>Arionidae</taxon>
        <taxon>Arion</taxon>
    </lineage>
</organism>
<dbReference type="EMBL" id="HACG01008013">
    <property type="protein sequence ID" value="CEK54878.1"/>
    <property type="molecule type" value="Transcribed_RNA"/>
</dbReference>
<evidence type="ECO:0000313" key="1">
    <source>
        <dbReference type="EMBL" id="CEK54878.1"/>
    </source>
</evidence>
<protein>
    <submittedName>
        <fullName evidence="1">Uncharacterized protein</fullName>
    </submittedName>
</protein>
<sequence length="81" mass="9508">FVIGEKPDILEVTPTVQTQKATMAHHATVKARNDAYDDYKEYFERSLQEIEEISEKIITSATNWEKSWETSIKTVKRLYQK</sequence>
<gene>
    <name evidence="1" type="primary">ORF23842</name>
</gene>
<proteinExistence type="predicted"/>
<name>A0A0B6YF84_9EUPU</name>
<dbReference type="AlphaFoldDB" id="A0A0B6YF84"/>